<dbReference type="InterPro" id="IPR005805">
    <property type="entry name" value="Rieske_Fe-S_prot_C"/>
</dbReference>
<dbReference type="Gene3D" id="3.50.50.60">
    <property type="entry name" value="FAD/NAD(P)-binding domain"/>
    <property type="match status" value="1"/>
</dbReference>
<dbReference type="InterPro" id="IPR006076">
    <property type="entry name" value="FAD-dep_OxRdtase"/>
</dbReference>
<dbReference type="Gene3D" id="2.102.10.10">
    <property type="entry name" value="Rieske [2Fe-2S] iron-sulphur domain"/>
    <property type="match status" value="1"/>
</dbReference>
<dbReference type="Pfam" id="PF00355">
    <property type="entry name" value="Rieske"/>
    <property type="match status" value="1"/>
</dbReference>
<proteinExistence type="predicted"/>
<evidence type="ECO:0000256" key="4">
    <source>
        <dbReference type="ARBA" id="ARBA00023014"/>
    </source>
</evidence>
<dbReference type="GO" id="GO:0051537">
    <property type="term" value="F:2 iron, 2 sulfur cluster binding"/>
    <property type="evidence" value="ECO:0007669"/>
    <property type="project" value="UniProtKB-KW"/>
</dbReference>
<evidence type="ECO:0000256" key="2">
    <source>
        <dbReference type="ARBA" id="ARBA00022723"/>
    </source>
</evidence>
<reference evidence="8 9" key="1">
    <citation type="submission" date="2020-02" db="EMBL/GenBank/DDBJ databases">
        <title>Whole-genome analyses of novel actinobacteria.</title>
        <authorList>
            <person name="Sahin N."/>
        </authorList>
    </citation>
    <scope>NUCLEOTIDE SEQUENCE [LARGE SCALE GENOMIC DNA]</scope>
    <source>
        <strain evidence="8 9">A7024</strain>
    </source>
</reference>
<dbReference type="Pfam" id="PF01266">
    <property type="entry name" value="DAO"/>
    <property type="match status" value="1"/>
</dbReference>
<evidence type="ECO:0000256" key="5">
    <source>
        <dbReference type="ARBA" id="ARBA00023157"/>
    </source>
</evidence>
<keyword evidence="3" id="KW-0408">Iron</keyword>
<gene>
    <name evidence="8" type="ORF">G5C51_36915</name>
</gene>
<accession>A0A6G4UDN5</accession>
<feature type="domain" description="Rieske" evidence="7">
    <location>
        <begin position="424"/>
        <end position="508"/>
    </location>
</feature>
<name>A0A6G4UDN5_9ACTN</name>
<dbReference type="PANTHER" id="PTHR13847">
    <property type="entry name" value="SARCOSINE DEHYDROGENASE-RELATED"/>
    <property type="match status" value="1"/>
</dbReference>
<keyword evidence="9" id="KW-1185">Reference proteome</keyword>
<dbReference type="PRINTS" id="PR00162">
    <property type="entry name" value="RIESKE"/>
</dbReference>
<dbReference type="GO" id="GO:0016020">
    <property type="term" value="C:membrane"/>
    <property type="evidence" value="ECO:0007669"/>
    <property type="project" value="InterPro"/>
</dbReference>
<dbReference type="GO" id="GO:0005737">
    <property type="term" value="C:cytoplasm"/>
    <property type="evidence" value="ECO:0007669"/>
    <property type="project" value="TreeGrafter"/>
</dbReference>
<dbReference type="GO" id="GO:0016705">
    <property type="term" value="F:oxidoreductase activity, acting on paired donors, with incorporation or reduction of molecular oxygen"/>
    <property type="evidence" value="ECO:0007669"/>
    <property type="project" value="UniProtKB-ARBA"/>
</dbReference>
<dbReference type="GO" id="GO:0004497">
    <property type="term" value="F:monooxygenase activity"/>
    <property type="evidence" value="ECO:0007669"/>
    <property type="project" value="UniProtKB-ARBA"/>
</dbReference>
<evidence type="ECO:0000313" key="8">
    <source>
        <dbReference type="EMBL" id="NGN69457.1"/>
    </source>
</evidence>
<dbReference type="SUPFAM" id="SSF51905">
    <property type="entry name" value="FAD/NAD(P)-binding domain"/>
    <property type="match status" value="1"/>
</dbReference>
<dbReference type="SUPFAM" id="SSF50022">
    <property type="entry name" value="ISP domain"/>
    <property type="match status" value="1"/>
</dbReference>
<sequence length="508" mass="54697">MTDVVVGTQASHWITTAPGRGYPRLPAGEEADVAVVGGGVAGLCTAWELARAGRSVAVVEAGRIAEGVTGHTTAKVSALQELRYRKLRAARGAEVARLYARSQLDAVRQVASICERLGADCELERRPAVSYVSDPDHHGWIEAEAFAAGEAGLDVVLDRDDDPPFPYATGLRLPDQLQFHPRKFLLALADDFSARGGRIYEQSRVAAVHEGGPCRVVTAEGTELRARDVVIATHYPILDRALLFARLKPQRELVVAAAIPAADDPGGMYLTPDDHTRSVRTAPLPGDGGRRLLIVTGEKFTPGAAAVPGRLARLVDFTRQHFPAAEPLAHWAAQDNWSSDHTPFIGPLHPGARHLHVATGFAGWGMTGGVLAGRLLAESLTGDELPWSWIYDPRRLHPVREASALLSYQTGVARRFAGDRFNASRRSGADTVPRGGGAVTGPPGRQRAVHRDEDGNLHTLSARCTHLGCLVRFNETETAWECPCHGSRFGVDGDVLQGPAVRPLKRLE</sequence>
<dbReference type="AlphaFoldDB" id="A0A6G4UDN5"/>
<protein>
    <submittedName>
        <fullName evidence="8">FAD-dependent oxidoreductase</fullName>
    </submittedName>
</protein>
<dbReference type="InterPro" id="IPR036188">
    <property type="entry name" value="FAD/NAD-bd_sf"/>
</dbReference>
<comment type="caution">
    <text evidence="8">The sequence shown here is derived from an EMBL/GenBank/DDBJ whole genome shotgun (WGS) entry which is preliminary data.</text>
</comment>
<evidence type="ECO:0000313" key="9">
    <source>
        <dbReference type="Proteomes" id="UP000481583"/>
    </source>
</evidence>
<feature type="region of interest" description="Disordered" evidence="6">
    <location>
        <begin position="424"/>
        <end position="448"/>
    </location>
</feature>
<evidence type="ECO:0000259" key="7">
    <source>
        <dbReference type="PROSITE" id="PS51296"/>
    </source>
</evidence>
<dbReference type="PANTHER" id="PTHR13847:SF274">
    <property type="entry name" value="RIESKE 2FE-2S IRON-SULFUR PROTEIN YHFW-RELATED"/>
    <property type="match status" value="1"/>
</dbReference>
<dbReference type="InterPro" id="IPR017941">
    <property type="entry name" value="Rieske_2Fe-2S"/>
</dbReference>
<keyword evidence="2" id="KW-0479">Metal-binding</keyword>
<dbReference type="EMBL" id="JAAKZV010000298">
    <property type="protein sequence ID" value="NGN69457.1"/>
    <property type="molecule type" value="Genomic_DNA"/>
</dbReference>
<dbReference type="GO" id="GO:0046872">
    <property type="term" value="F:metal ion binding"/>
    <property type="evidence" value="ECO:0007669"/>
    <property type="project" value="UniProtKB-KW"/>
</dbReference>
<evidence type="ECO:0000256" key="3">
    <source>
        <dbReference type="ARBA" id="ARBA00023004"/>
    </source>
</evidence>
<evidence type="ECO:0000256" key="1">
    <source>
        <dbReference type="ARBA" id="ARBA00022714"/>
    </source>
</evidence>
<keyword evidence="5" id="KW-1015">Disulfide bond</keyword>
<organism evidence="8 9">
    <name type="scientific">Streptomyces coryli</name>
    <dbReference type="NCBI Taxonomy" id="1128680"/>
    <lineage>
        <taxon>Bacteria</taxon>
        <taxon>Bacillati</taxon>
        <taxon>Actinomycetota</taxon>
        <taxon>Actinomycetes</taxon>
        <taxon>Kitasatosporales</taxon>
        <taxon>Streptomycetaceae</taxon>
        <taxon>Streptomyces</taxon>
    </lineage>
</organism>
<dbReference type="RefSeq" id="WP_165244414.1">
    <property type="nucleotide sequence ID" value="NZ_JAAKZV010000298.1"/>
</dbReference>
<dbReference type="InterPro" id="IPR036922">
    <property type="entry name" value="Rieske_2Fe-2S_sf"/>
</dbReference>
<keyword evidence="4" id="KW-0411">Iron-sulfur</keyword>
<evidence type="ECO:0000256" key="6">
    <source>
        <dbReference type="SAM" id="MobiDB-lite"/>
    </source>
</evidence>
<keyword evidence="1" id="KW-0001">2Fe-2S</keyword>
<dbReference type="Gene3D" id="3.30.9.10">
    <property type="entry name" value="D-Amino Acid Oxidase, subunit A, domain 2"/>
    <property type="match status" value="1"/>
</dbReference>
<dbReference type="Proteomes" id="UP000481583">
    <property type="component" value="Unassembled WGS sequence"/>
</dbReference>
<dbReference type="PROSITE" id="PS51296">
    <property type="entry name" value="RIESKE"/>
    <property type="match status" value="1"/>
</dbReference>